<organism evidence="1 2">
    <name type="scientific">Candidatus Nanohalobium constans</name>
    <dbReference type="NCBI Taxonomy" id="2565781"/>
    <lineage>
        <taxon>Archaea</taxon>
        <taxon>Candidatus Nanohalarchaeota</taxon>
        <taxon>Candidatus Nanohalobia</taxon>
        <taxon>Candidatus Nanohalobiales</taxon>
        <taxon>Candidatus Nanohalobiaceae</taxon>
        <taxon>Candidatus Nanohalobium</taxon>
    </lineage>
</organism>
<dbReference type="AlphaFoldDB" id="A0A5Q0UIN6"/>
<keyword evidence="2" id="KW-1185">Reference proteome</keyword>
<evidence type="ECO:0000313" key="2">
    <source>
        <dbReference type="Proteomes" id="UP000377803"/>
    </source>
</evidence>
<evidence type="ECO:0000313" key="1">
    <source>
        <dbReference type="EMBL" id="QGA80990.1"/>
    </source>
</evidence>
<protein>
    <submittedName>
        <fullName evidence="1">Uncharacterized protein</fullName>
    </submittedName>
</protein>
<accession>A0A5Q0UIN6</accession>
<sequence>MSTVHRKVKSHIKPVRSSAGRTPYRWIGKMYWNVLKAPSMIPSEITQIITSTKIRIILKIVRTAYKLTVVPLADAKALQKRKFNLEKPIGKFMLKSEKIVGQN</sequence>
<proteinExistence type="predicted"/>
<gene>
    <name evidence="1" type="ORF">LC1Nh_1122</name>
</gene>
<name>A0A5Q0UIN6_9ARCH</name>
<reference evidence="2" key="1">
    <citation type="submission" date="2019-05" db="EMBL/GenBank/DDBJ databases">
        <title>Candidatus Nanohalobium constans, a novel model system to study the DPANN nano-sized archaea: genomic and physiological characterization of a nanoarchaeon co-cultured with its chitinotrophic host.</title>
        <authorList>
            <person name="La Cono V."/>
            <person name="Arcadi E."/>
            <person name="Crisafi F."/>
            <person name="Denaro R."/>
            <person name="La Spada G."/>
            <person name="Messina E."/>
            <person name="Smedile F."/>
            <person name="Toshchakov S.V."/>
            <person name="Shevchenko M.A."/>
            <person name="Golyshin P.N."/>
            <person name="Golyshina O.V."/>
            <person name="Ferrer M."/>
            <person name="Rohde M."/>
            <person name="Mushegian A."/>
            <person name="Sorokin D.Y."/>
            <person name="Giuliano L."/>
            <person name="Yakimov M.M."/>
        </authorList>
    </citation>
    <scope>NUCLEOTIDE SEQUENCE [LARGE SCALE GENOMIC DNA]</scope>
    <source>
        <strain evidence="2">LC1Nh</strain>
    </source>
</reference>
<dbReference type="EMBL" id="CP040089">
    <property type="protein sequence ID" value="QGA80990.1"/>
    <property type="molecule type" value="Genomic_DNA"/>
</dbReference>
<dbReference type="KEGG" id="ncon:LC1Nh_1122"/>
<dbReference type="Proteomes" id="UP000377803">
    <property type="component" value="Chromosome"/>
</dbReference>